<dbReference type="AlphaFoldDB" id="A0A849IBZ7"/>
<dbReference type="RefSeq" id="WP_171219267.1">
    <property type="nucleotide sequence ID" value="NZ_JABEPP010000004.1"/>
</dbReference>
<evidence type="ECO:0000313" key="1">
    <source>
        <dbReference type="EMBL" id="NNM73775.1"/>
    </source>
</evidence>
<protein>
    <submittedName>
        <fullName evidence="1">Uncharacterized protein</fullName>
    </submittedName>
</protein>
<name>A0A849IBZ7_9HYPH</name>
<comment type="caution">
    <text evidence="1">The sequence shown here is derived from an EMBL/GenBank/DDBJ whole genome shotgun (WGS) entry which is preliminary data.</text>
</comment>
<reference evidence="1 2" key="1">
    <citation type="submission" date="2020-04" db="EMBL/GenBank/DDBJ databases">
        <title>Enterovirga sp. isolate from soil.</title>
        <authorList>
            <person name="Chea S."/>
            <person name="Kim D.-U."/>
        </authorList>
    </citation>
    <scope>NUCLEOTIDE SEQUENCE [LARGE SCALE GENOMIC DNA]</scope>
    <source>
        <strain evidence="1 2">DB1703</strain>
    </source>
</reference>
<keyword evidence="2" id="KW-1185">Reference proteome</keyword>
<gene>
    <name evidence="1" type="ORF">HJG44_15430</name>
</gene>
<evidence type="ECO:0000313" key="2">
    <source>
        <dbReference type="Proteomes" id="UP000564885"/>
    </source>
</evidence>
<accession>A0A849IBZ7</accession>
<dbReference type="EMBL" id="JABEPP010000004">
    <property type="protein sequence ID" value="NNM73775.1"/>
    <property type="molecule type" value="Genomic_DNA"/>
</dbReference>
<sequence>MFEMLVGGFLLTGSVCAVDGTAYRDCREIPAAQFGNKYVCDKRAETIRESFPAIAPERLGFEKGELLKIELKCSAAHMARI</sequence>
<organism evidence="1 2">
    <name type="scientific">Enterovirga aerilata</name>
    <dbReference type="NCBI Taxonomy" id="2730920"/>
    <lineage>
        <taxon>Bacteria</taxon>
        <taxon>Pseudomonadati</taxon>
        <taxon>Pseudomonadota</taxon>
        <taxon>Alphaproteobacteria</taxon>
        <taxon>Hyphomicrobiales</taxon>
        <taxon>Methylobacteriaceae</taxon>
        <taxon>Enterovirga</taxon>
    </lineage>
</organism>
<dbReference type="Proteomes" id="UP000564885">
    <property type="component" value="Unassembled WGS sequence"/>
</dbReference>
<proteinExistence type="predicted"/>